<sequence>MNIEKENLCECCKEAAKKRDRLENMHRFPGTRNVTGRSSDRLGKIPNEQLDEQLKAAEKARSELDGRLEELRGQLRIEGVHWGETRECMLRREPVYQEIVNVLRGMNGREWLLVHLYTCLRKRIDEHNLNGNVQHKTHKIPV</sequence>
<dbReference type="AlphaFoldDB" id="X1DC50"/>
<dbReference type="EMBL" id="BART01028843">
    <property type="protein sequence ID" value="GAG93981.1"/>
    <property type="molecule type" value="Genomic_DNA"/>
</dbReference>
<reference evidence="2" key="1">
    <citation type="journal article" date="2014" name="Front. Microbiol.">
        <title>High frequency of phylogenetically diverse reductive dehalogenase-homologous genes in deep subseafloor sedimentary metagenomes.</title>
        <authorList>
            <person name="Kawai M."/>
            <person name="Futagami T."/>
            <person name="Toyoda A."/>
            <person name="Takaki Y."/>
            <person name="Nishi S."/>
            <person name="Hori S."/>
            <person name="Arai W."/>
            <person name="Tsubouchi T."/>
            <person name="Morono Y."/>
            <person name="Uchiyama I."/>
            <person name="Ito T."/>
            <person name="Fujiyama A."/>
            <person name="Inagaki F."/>
            <person name="Takami H."/>
        </authorList>
    </citation>
    <scope>NUCLEOTIDE SEQUENCE</scope>
    <source>
        <strain evidence="2">Expedition CK06-06</strain>
    </source>
</reference>
<comment type="caution">
    <text evidence="2">The sequence shown here is derived from an EMBL/GenBank/DDBJ whole genome shotgun (WGS) entry which is preliminary data.</text>
</comment>
<accession>X1DC50</accession>
<evidence type="ECO:0000313" key="2">
    <source>
        <dbReference type="EMBL" id="GAG93981.1"/>
    </source>
</evidence>
<protein>
    <submittedName>
        <fullName evidence="2">Uncharacterized protein</fullName>
    </submittedName>
</protein>
<organism evidence="2">
    <name type="scientific">marine sediment metagenome</name>
    <dbReference type="NCBI Taxonomy" id="412755"/>
    <lineage>
        <taxon>unclassified sequences</taxon>
        <taxon>metagenomes</taxon>
        <taxon>ecological metagenomes</taxon>
    </lineage>
</organism>
<proteinExistence type="predicted"/>
<gene>
    <name evidence="2" type="ORF">S01H4_50756</name>
</gene>
<feature type="coiled-coil region" evidence="1">
    <location>
        <begin position="47"/>
        <end position="74"/>
    </location>
</feature>
<name>X1DC50_9ZZZZ</name>
<keyword evidence="1" id="KW-0175">Coiled coil</keyword>
<evidence type="ECO:0000256" key="1">
    <source>
        <dbReference type="SAM" id="Coils"/>
    </source>
</evidence>